<name>A0A0P9PE93_9PSED</name>
<reference evidence="1 2" key="1">
    <citation type="submission" date="2015-09" db="EMBL/GenBank/DDBJ databases">
        <title>Genome announcement of multiple Pseudomonas syringae strains.</title>
        <authorList>
            <person name="Thakur S."/>
            <person name="Wang P.W."/>
            <person name="Gong Y."/>
            <person name="Weir B.S."/>
            <person name="Guttman D.S."/>
        </authorList>
    </citation>
    <scope>NUCLEOTIDE SEQUENCE [LARGE SCALE GENOMIC DNA]</scope>
    <source>
        <strain evidence="1 2">ICMP17001</strain>
    </source>
</reference>
<evidence type="ECO:0000313" key="1">
    <source>
        <dbReference type="EMBL" id="KPX11433.1"/>
    </source>
</evidence>
<accession>A0A0P9PE93</accession>
<sequence length="71" mass="8060">MHIIDNHMARWGKKISHDLDGQPKLFTKRLSYHTFKIEVRIKKPAVKGASPVAILAVIRNIFLSNFSTGCI</sequence>
<protein>
    <submittedName>
        <fullName evidence="1">Uncharacterized protein</fullName>
    </submittedName>
</protein>
<comment type="caution">
    <text evidence="1">The sequence shown here is derived from an EMBL/GenBank/DDBJ whole genome shotgun (WGS) entry which is preliminary data.</text>
</comment>
<evidence type="ECO:0000313" key="2">
    <source>
        <dbReference type="Proteomes" id="UP000051335"/>
    </source>
</evidence>
<proteinExistence type="predicted"/>
<gene>
    <name evidence="1" type="ORF">ALO75_103156</name>
</gene>
<organism evidence="1 2">
    <name type="scientific">Pseudomonas syringae pv. coryli</name>
    <dbReference type="NCBI Taxonomy" id="317659"/>
    <lineage>
        <taxon>Bacteria</taxon>
        <taxon>Pseudomonadati</taxon>
        <taxon>Pseudomonadota</taxon>
        <taxon>Gammaproteobacteria</taxon>
        <taxon>Pseudomonadales</taxon>
        <taxon>Pseudomonadaceae</taxon>
        <taxon>Pseudomonas</taxon>
    </lineage>
</organism>
<dbReference type="Proteomes" id="UP000051335">
    <property type="component" value="Unassembled WGS sequence"/>
</dbReference>
<keyword evidence="2" id="KW-1185">Reference proteome</keyword>
<dbReference type="EMBL" id="LJQC01000038">
    <property type="protein sequence ID" value="KPX11433.1"/>
    <property type="molecule type" value="Genomic_DNA"/>
</dbReference>
<dbReference type="AlphaFoldDB" id="A0A0P9PE93"/>